<dbReference type="InterPro" id="IPR032859">
    <property type="entry name" value="KH_dom-like"/>
</dbReference>
<feature type="domain" description="G" evidence="8">
    <location>
        <begin position="5"/>
        <end position="143"/>
    </location>
</feature>
<dbReference type="Pfam" id="PF14714">
    <property type="entry name" value="KH_dom-like"/>
    <property type="match status" value="1"/>
</dbReference>
<dbReference type="Gene3D" id="3.30.300.20">
    <property type="match status" value="1"/>
</dbReference>
<evidence type="ECO:0000256" key="6">
    <source>
        <dbReference type="ARBA" id="ARBA00023134"/>
    </source>
</evidence>
<keyword evidence="4 7" id="KW-0677">Repeat</keyword>
<evidence type="ECO:0000256" key="1">
    <source>
        <dbReference type="ARBA" id="ARBA00008279"/>
    </source>
</evidence>
<evidence type="ECO:0000256" key="7">
    <source>
        <dbReference type="RuleBase" id="RU004481"/>
    </source>
</evidence>
<dbReference type="GO" id="GO:0005525">
    <property type="term" value="F:GTP binding"/>
    <property type="evidence" value="ECO:0007669"/>
    <property type="project" value="UniProtKB-KW"/>
</dbReference>
<evidence type="ECO:0000256" key="5">
    <source>
        <dbReference type="ARBA" id="ARBA00022741"/>
    </source>
</evidence>
<evidence type="ECO:0000313" key="10">
    <source>
        <dbReference type="EMBL" id="OEU18868.1"/>
    </source>
</evidence>
<dbReference type="InterPro" id="IPR016484">
    <property type="entry name" value="GTPase_Der"/>
</dbReference>
<dbReference type="HAMAP" id="MF_00195">
    <property type="entry name" value="GTPase_Der"/>
    <property type="match status" value="1"/>
</dbReference>
<dbReference type="InterPro" id="IPR027417">
    <property type="entry name" value="P-loop_NTPase"/>
</dbReference>
<evidence type="ECO:0000259" key="9">
    <source>
        <dbReference type="Pfam" id="PF14714"/>
    </source>
</evidence>
<protein>
    <recommendedName>
        <fullName evidence="2 7">GTPase Der</fullName>
    </recommendedName>
</protein>
<feature type="domain" description="GTPase Der C-terminal KH-domain-like" evidence="9">
    <location>
        <begin position="418"/>
        <end position="493"/>
    </location>
</feature>
<dbReference type="CDD" id="cd01895">
    <property type="entry name" value="EngA2"/>
    <property type="match status" value="1"/>
</dbReference>
<comment type="function">
    <text evidence="7">GTPase that plays an essential role in the late steps of ribosome biogenesis.</text>
</comment>
<evidence type="ECO:0000313" key="11">
    <source>
        <dbReference type="Proteomes" id="UP000095751"/>
    </source>
</evidence>
<evidence type="ECO:0000259" key="8">
    <source>
        <dbReference type="Pfam" id="PF01926"/>
    </source>
</evidence>
<dbReference type="InterPro" id="IPR006073">
    <property type="entry name" value="GTP-bd"/>
</dbReference>
<dbReference type="GO" id="GO:0042254">
    <property type="term" value="P:ribosome biogenesis"/>
    <property type="evidence" value="ECO:0007669"/>
    <property type="project" value="UniProtKB-KW"/>
</dbReference>
<dbReference type="Pfam" id="PF01926">
    <property type="entry name" value="MMR_HSR1"/>
    <property type="match status" value="2"/>
</dbReference>
<dbReference type="NCBIfam" id="TIGR00231">
    <property type="entry name" value="small_GTP"/>
    <property type="match status" value="2"/>
</dbReference>
<sequence>SNFTVSILGPPNAGKSTLFNRLQCKERNRAKHTSKGNAIVSSIAGTTRDRRECWGRIGGTEFTLMDTAGIDGDRIQALAGKSKSEKHALERAMMEQTLEAAKKSDLVLLLWDARIGVSQDLLITARWLRKLGKHSNVSLIANKLEGDSWAHDEDSIVMENLRDVLRLGLGNAIPISALQGDGLADIAILIEKLKTEKEAKYNQENYSTDTTTANEISENNSGKDGDQKPLQIAIIGRQNVGKSTLVNRLLKSDRVLTGSTPGLTRDAIAVEWDWDGQLVQLVDTAGIRKLTKRMQMDDDSIEDQSVADALRAMKVAEVAVLVLDAKELFIQRQELAICNAVLNEGRALVIAANKMDLIEMSSTYTSRDFANSVREQIESRIPILRNIPIVPMSCISGKGIEHVLPAALDARNRWARTISTGLLNRWLAEVVTGLQPPYVAGVRAKLKYIIQTKGRPPTFIIFSNVKSFPEPYLRYLTRQFQDSFELYGMPVRL</sequence>
<keyword evidence="11" id="KW-1185">Reference proteome</keyword>
<dbReference type="EMBL" id="KV784356">
    <property type="protein sequence ID" value="OEU18868.1"/>
    <property type="molecule type" value="Genomic_DNA"/>
</dbReference>
<dbReference type="AlphaFoldDB" id="A0A1E7FL13"/>
<dbReference type="PRINTS" id="PR00449">
    <property type="entry name" value="RASTRNSFRMNG"/>
</dbReference>
<dbReference type="NCBIfam" id="TIGR03594">
    <property type="entry name" value="GTPase_EngA"/>
    <property type="match status" value="1"/>
</dbReference>
<dbReference type="SUPFAM" id="SSF52540">
    <property type="entry name" value="P-loop containing nucleoside triphosphate hydrolases"/>
    <property type="match status" value="2"/>
</dbReference>
<name>A0A1E7FL13_9STRA</name>
<feature type="non-terminal residue" evidence="10">
    <location>
        <position position="1"/>
    </location>
</feature>
<keyword evidence="5 7" id="KW-0547">Nucleotide-binding</keyword>
<dbReference type="PANTHER" id="PTHR43834:SF6">
    <property type="entry name" value="GTPASE DER"/>
    <property type="match status" value="1"/>
</dbReference>
<dbReference type="InParanoid" id="A0A1E7FL13"/>
<dbReference type="OrthoDB" id="8954335at2759"/>
<evidence type="ECO:0000256" key="2">
    <source>
        <dbReference type="ARBA" id="ARBA00020953"/>
    </source>
</evidence>
<accession>A0A1E7FL13</accession>
<gene>
    <name evidence="10" type="ORF">FRACYDRAFT_147902</name>
</gene>
<dbReference type="Gene3D" id="3.40.50.300">
    <property type="entry name" value="P-loop containing nucleotide triphosphate hydrolases"/>
    <property type="match status" value="2"/>
</dbReference>
<keyword evidence="6 7" id="KW-0342">GTP-binding</keyword>
<dbReference type="InterPro" id="IPR005225">
    <property type="entry name" value="Small_GTP-bd"/>
</dbReference>
<dbReference type="PANTHER" id="PTHR43834">
    <property type="entry name" value="GTPASE DER"/>
    <property type="match status" value="1"/>
</dbReference>
<evidence type="ECO:0000256" key="4">
    <source>
        <dbReference type="ARBA" id="ARBA00022737"/>
    </source>
</evidence>
<feature type="non-terminal residue" evidence="10">
    <location>
        <position position="493"/>
    </location>
</feature>
<comment type="similarity">
    <text evidence="1 7">Belongs to the TRAFAC class TrmE-Era-EngA-EngB-Septin-like GTPase superfamily. EngA (Der) GTPase family.</text>
</comment>
<evidence type="ECO:0000256" key="3">
    <source>
        <dbReference type="ARBA" id="ARBA00022517"/>
    </source>
</evidence>
<dbReference type="PIRSF" id="PIRSF006485">
    <property type="entry name" value="GTP-binding_EngA"/>
    <property type="match status" value="1"/>
</dbReference>
<proteinExistence type="inferred from homology"/>
<dbReference type="KEGG" id="fcy:FRACYDRAFT_147902"/>
<reference evidence="10 11" key="1">
    <citation type="submission" date="2016-09" db="EMBL/GenBank/DDBJ databases">
        <title>Extensive genetic diversity and differential bi-allelic expression allows diatom success in the polar Southern Ocean.</title>
        <authorList>
            <consortium name="DOE Joint Genome Institute"/>
            <person name="Mock T."/>
            <person name="Otillar R.P."/>
            <person name="Strauss J."/>
            <person name="Dupont C."/>
            <person name="Frickenhaus S."/>
            <person name="Maumus F."/>
            <person name="Mcmullan M."/>
            <person name="Sanges R."/>
            <person name="Schmutz J."/>
            <person name="Toseland A."/>
            <person name="Valas R."/>
            <person name="Veluchamy A."/>
            <person name="Ward B.J."/>
            <person name="Allen A."/>
            <person name="Barry K."/>
            <person name="Falciatore A."/>
            <person name="Ferrante M."/>
            <person name="Fortunato A.E."/>
            <person name="Gloeckner G."/>
            <person name="Gruber A."/>
            <person name="Hipkin R."/>
            <person name="Janech M."/>
            <person name="Kroth P."/>
            <person name="Leese F."/>
            <person name="Lindquist E."/>
            <person name="Lyon B.R."/>
            <person name="Martin J."/>
            <person name="Mayer C."/>
            <person name="Parker M."/>
            <person name="Quesneville H."/>
            <person name="Raymond J."/>
            <person name="Uhlig C."/>
            <person name="Valentin K.U."/>
            <person name="Worden A.Z."/>
            <person name="Armbrust E.V."/>
            <person name="Bowler C."/>
            <person name="Green B."/>
            <person name="Moulton V."/>
            <person name="Van Oosterhout C."/>
            <person name="Grigoriev I."/>
        </authorList>
    </citation>
    <scope>NUCLEOTIDE SEQUENCE [LARGE SCALE GENOMIC DNA]</scope>
    <source>
        <strain evidence="10 11">CCMP1102</strain>
    </source>
</reference>
<feature type="domain" description="G" evidence="8">
    <location>
        <begin position="231"/>
        <end position="354"/>
    </location>
</feature>
<dbReference type="InterPro" id="IPR015946">
    <property type="entry name" value="KH_dom-like_a/b"/>
</dbReference>
<keyword evidence="3" id="KW-0690">Ribosome biogenesis</keyword>
<organism evidence="10 11">
    <name type="scientific">Fragilariopsis cylindrus CCMP1102</name>
    <dbReference type="NCBI Taxonomy" id="635003"/>
    <lineage>
        <taxon>Eukaryota</taxon>
        <taxon>Sar</taxon>
        <taxon>Stramenopiles</taxon>
        <taxon>Ochrophyta</taxon>
        <taxon>Bacillariophyta</taxon>
        <taxon>Bacillariophyceae</taxon>
        <taxon>Bacillariophycidae</taxon>
        <taxon>Bacillariales</taxon>
        <taxon>Bacillariaceae</taxon>
        <taxon>Fragilariopsis</taxon>
    </lineage>
</organism>
<dbReference type="Proteomes" id="UP000095751">
    <property type="component" value="Unassembled WGS sequence"/>
</dbReference>